<evidence type="ECO:0000313" key="4">
    <source>
        <dbReference type="Proteomes" id="UP000670527"/>
    </source>
</evidence>
<accession>A0ABS3TFE0</accession>
<dbReference type="Proteomes" id="UP000670527">
    <property type="component" value="Unassembled WGS sequence"/>
</dbReference>
<sequence length="162" mass="17476">MNRVACYLGALLSVLALQSPAQSGKPASPAHSPAPIFTQGQRAPAQNFTGTVWVNSLVNSDSTLQCVVGNVVFEPGARSHWHRHPSGQILLVTDGVGYYQEKGQPKRLLRKGDVIQAPPGVEHWHGASAQQAMTHVAIVPNTEKGGAVWLQPVTEEQYQRPN</sequence>
<dbReference type="InterPro" id="IPR011051">
    <property type="entry name" value="RmlC_Cupin_sf"/>
</dbReference>
<comment type="caution">
    <text evidence="3">The sequence shown here is derived from an EMBL/GenBank/DDBJ whole genome shotgun (WGS) entry which is preliminary data.</text>
</comment>
<feature type="signal peptide" evidence="1">
    <location>
        <begin position="1"/>
        <end position="21"/>
    </location>
</feature>
<evidence type="ECO:0000259" key="2">
    <source>
        <dbReference type="Pfam" id="PF07883"/>
    </source>
</evidence>
<dbReference type="SUPFAM" id="SSF51182">
    <property type="entry name" value="RmlC-like cupins"/>
    <property type="match status" value="1"/>
</dbReference>
<dbReference type="PANTHER" id="PTHR43698">
    <property type="entry name" value="RIBD C-TERMINAL DOMAIN CONTAINING PROTEIN"/>
    <property type="match status" value="1"/>
</dbReference>
<protein>
    <submittedName>
        <fullName evidence="3">Cupin domain-containing protein</fullName>
    </submittedName>
</protein>
<dbReference type="PANTHER" id="PTHR43698:SF1">
    <property type="entry name" value="BLL4564 PROTEIN"/>
    <property type="match status" value="1"/>
</dbReference>
<feature type="domain" description="Cupin type-2" evidence="2">
    <location>
        <begin position="71"/>
        <end position="134"/>
    </location>
</feature>
<gene>
    <name evidence="3" type="ORF">J4D97_17145</name>
</gene>
<feature type="chain" id="PRO_5045443103" evidence="1">
    <location>
        <begin position="22"/>
        <end position="162"/>
    </location>
</feature>
<evidence type="ECO:0000256" key="1">
    <source>
        <dbReference type="SAM" id="SignalP"/>
    </source>
</evidence>
<dbReference type="RefSeq" id="WP_208308645.1">
    <property type="nucleotide sequence ID" value="NZ_JAGETX010000011.1"/>
</dbReference>
<keyword evidence="1" id="KW-0732">Signal</keyword>
<dbReference type="Pfam" id="PF07883">
    <property type="entry name" value="Cupin_2"/>
    <property type="match status" value="1"/>
</dbReference>
<keyword evidence="4" id="KW-1185">Reference proteome</keyword>
<evidence type="ECO:0000313" key="3">
    <source>
        <dbReference type="EMBL" id="MBO3272382.1"/>
    </source>
</evidence>
<dbReference type="InterPro" id="IPR013096">
    <property type="entry name" value="Cupin_2"/>
</dbReference>
<dbReference type="InterPro" id="IPR047263">
    <property type="entry name" value="HNL-like_cupin"/>
</dbReference>
<dbReference type="CDD" id="cd02233">
    <property type="entry name" value="cupin_HNL-like"/>
    <property type="match status" value="1"/>
</dbReference>
<dbReference type="EMBL" id="JAGETX010000011">
    <property type="protein sequence ID" value="MBO3272382.1"/>
    <property type="molecule type" value="Genomic_DNA"/>
</dbReference>
<organism evidence="3 4">
    <name type="scientific">Hymenobacter defluvii</name>
    <dbReference type="NCBI Taxonomy" id="2054411"/>
    <lineage>
        <taxon>Bacteria</taxon>
        <taxon>Pseudomonadati</taxon>
        <taxon>Bacteroidota</taxon>
        <taxon>Cytophagia</taxon>
        <taxon>Cytophagales</taxon>
        <taxon>Hymenobacteraceae</taxon>
        <taxon>Hymenobacter</taxon>
    </lineage>
</organism>
<dbReference type="Gene3D" id="2.60.120.10">
    <property type="entry name" value="Jelly Rolls"/>
    <property type="match status" value="1"/>
</dbReference>
<reference evidence="3 4" key="1">
    <citation type="submission" date="2021-03" db="EMBL/GenBank/DDBJ databases">
        <authorList>
            <person name="Kim M.K."/>
        </authorList>
    </citation>
    <scope>NUCLEOTIDE SEQUENCE [LARGE SCALE GENOMIC DNA]</scope>
    <source>
        <strain evidence="3 4">BT507</strain>
    </source>
</reference>
<proteinExistence type="predicted"/>
<name>A0ABS3TFE0_9BACT</name>
<dbReference type="InterPro" id="IPR014710">
    <property type="entry name" value="RmlC-like_jellyroll"/>
</dbReference>